<proteinExistence type="predicted"/>
<evidence type="ECO:0000313" key="2">
    <source>
        <dbReference type="Proteomes" id="UP001164746"/>
    </source>
</evidence>
<sequence>MCVLELLNQKLIPLEDKQQDDSFRKSLPLKLTNIQHDVENADIRTRKMEFDESVKTSPERKERLSVVDFPSPSAELYLDVSGQNISKAVSLQPREQFFEEYTIDEAGKKVKTGIQQETPTEEYTVDEPGEKVKAILDKDEKHIETFTIDESGQHVKAVKPRVSMEMYSTSASESKKKQVSYYCEPCLQDKSVVQHMVKRKDCDEMLSSDCARVHRNSKMSRDHIMI</sequence>
<gene>
    <name evidence="1" type="ORF">MAR_018771</name>
</gene>
<feature type="non-terminal residue" evidence="1">
    <location>
        <position position="1"/>
    </location>
</feature>
<evidence type="ECO:0000313" key="1">
    <source>
        <dbReference type="EMBL" id="WAR08813.1"/>
    </source>
</evidence>
<accession>A0ABY7EJI2</accession>
<name>A0ABY7EJI2_MYAAR</name>
<organism evidence="1 2">
    <name type="scientific">Mya arenaria</name>
    <name type="common">Soft-shell clam</name>
    <dbReference type="NCBI Taxonomy" id="6604"/>
    <lineage>
        <taxon>Eukaryota</taxon>
        <taxon>Metazoa</taxon>
        <taxon>Spiralia</taxon>
        <taxon>Lophotrochozoa</taxon>
        <taxon>Mollusca</taxon>
        <taxon>Bivalvia</taxon>
        <taxon>Autobranchia</taxon>
        <taxon>Heteroconchia</taxon>
        <taxon>Euheterodonta</taxon>
        <taxon>Imparidentia</taxon>
        <taxon>Neoheterodontei</taxon>
        <taxon>Myida</taxon>
        <taxon>Myoidea</taxon>
        <taxon>Myidae</taxon>
        <taxon>Mya</taxon>
    </lineage>
</organism>
<dbReference type="Proteomes" id="UP001164746">
    <property type="component" value="Chromosome 6"/>
</dbReference>
<protein>
    <submittedName>
        <fullName evidence="1">Uncharacterized protein</fullName>
    </submittedName>
</protein>
<dbReference type="EMBL" id="CP111017">
    <property type="protein sequence ID" value="WAR08813.1"/>
    <property type="molecule type" value="Genomic_DNA"/>
</dbReference>
<reference evidence="1" key="1">
    <citation type="submission" date="2022-11" db="EMBL/GenBank/DDBJ databases">
        <title>Centuries of genome instability and evolution in soft-shell clam transmissible cancer (bioRxiv).</title>
        <authorList>
            <person name="Hart S.F.M."/>
            <person name="Yonemitsu M.A."/>
            <person name="Giersch R.M."/>
            <person name="Beal B.F."/>
            <person name="Arriagada G."/>
            <person name="Davis B.W."/>
            <person name="Ostrander E.A."/>
            <person name="Goff S.P."/>
            <person name="Metzger M.J."/>
        </authorList>
    </citation>
    <scope>NUCLEOTIDE SEQUENCE</scope>
    <source>
        <strain evidence="1">MELC-2E11</strain>
        <tissue evidence="1">Siphon/mantle</tissue>
    </source>
</reference>
<keyword evidence="2" id="KW-1185">Reference proteome</keyword>